<keyword evidence="4" id="KW-1185">Reference proteome</keyword>
<organism evidence="3 4">
    <name type="scientific">Glycomyces niveus</name>
    <dbReference type="NCBI Taxonomy" id="2820287"/>
    <lineage>
        <taxon>Bacteria</taxon>
        <taxon>Bacillati</taxon>
        <taxon>Actinomycetota</taxon>
        <taxon>Actinomycetes</taxon>
        <taxon>Glycomycetales</taxon>
        <taxon>Glycomycetaceae</taxon>
        <taxon>Glycomyces</taxon>
    </lineage>
</organism>
<keyword evidence="2" id="KW-0812">Transmembrane</keyword>
<sequence length="292" mass="30765">MDISQSFQNMLDTVVAFLPRALAFLAILIIGWFVSLWVGKLIGKLLHKVGLDKAGEKSGLRRFTGRFELSELLGKIIYYMLLLFTLQLAFGAFGNNPVSTLLNQLVGWLPQLFVALVIIVVAFAIANAVHGIVSGTLSGTSYGNIVARICQVAIIFFGAVAAFGQVGIATTVTTPILWTVLAMIAGVVIVGVGGGLVGPMRARWERMLDTAEDEAAKMQTSGGDMPGDTTSPMSKKYRSERYGSAADTQAPAAGAMGEAGEMGGAMPEGARPRGTSAGAGLETERPMPPNEP</sequence>
<dbReference type="Gene3D" id="1.10.287.1260">
    <property type="match status" value="1"/>
</dbReference>
<keyword evidence="2" id="KW-0472">Membrane</keyword>
<feature type="compositionally biased region" description="Low complexity" evidence="1">
    <location>
        <begin position="250"/>
        <end position="269"/>
    </location>
</feature>
<feature type="transmembrane region" description="Helical" evidence="2">
    <location>
        <begin position="76"/>
        <end position="93"/>
    </location>
</feature>
<dbReference type="RefSeq" id="WP_208497806.1">
    <property type="nucleotide sequence ID" value="NZ_JAGFNP010000010.1"/>
</dbReference>
<dbReference type="Pfam" id="PF05552">
    <property type="entry name" value="MS_channel_1st_1"/>
    <property type="match status" value="2"/>
</dbReference>
<feature type="transmembrane region" description="Helical" evidence="2">
    <location>
        <begin position="176"/>
        <end position="197"/>
    </location>
</feature>
<gene>
    <name evidence="3" type="ORF">J5V16_17525</name>
</gene>
<protein>
    <recommendedName>
        <fullName evidence="5">Transporter (Transmembrane protein)</fullName>
    </recommendedName>
</protein>
<evidence type="ECO:0000313" key="4">
    <source>
        <dbReference type="Proteomes" id="UP000681341"/>
    </source>
</evidence>
<dbReference type="PANTHER" id="PTHR30221">
    <property type="entry name" value="SMALL-CONDUCTANCE MECHANOSENSITIVE CHANNEL"/>
    <property type="match status" value="1"/>
</dbReference>
<name>A0ABS3U7A3_9ACTN</name>
<feature type="compositionally biased region" description="Polar residues" evidence="1">
    <location>
        <begin position="218"/>
        <end position="233"/>
    </location>
</feature>
<proteinExistence type="predicted"/>
<evidence type="ECO:0000313" key="3">
    <source>
        <dbReference type="EMBL" id="MBO3734630.1"/>
    </source>
</evidence>
<dbReference type="PANTHER" id="PTHR30221:SF1">
    <property type="entry name" value="SMALL-CONDUCTANCE MECHANOSENSITIVE CHANNEL"/>
    <property type="match status" value="1"/>
</dbReference>
<evidence type="ECO:0000256" key="2">
    <source>
        <dbReference type="SAM" id="Phobius"/>
    </source>
</evidence>
<dbReference type="EMBL" id="JAGFNP010000010">
    <property type="protein sequence ID" value="MBO3734630.1"/>
    <property type="molecule type" value="Genomic_DNA"/>
</dbReference>
<feature type="transmembrane region" description="Helical" evidence="2">
    <location>
        <begin position="113"/>
        <end position="133"/>
    </location>
</feature>
<reference evidence="3 4" key="1">
    <citation type="submission" date="2021-03" db="EMBL/GenBank/DDBJ databases">
        <title>Glycomyces sp. nov., a novel actinomycete isolated from soil.</title>
        <authorList>
            <person name="Yang X."/>
            <person name="Xu X."/>
        </authorList>
    </citation>
    <scope>NUCLEOTIDE SEQUENCE [LARGE SCALE GENOMIC DNA]</scope>
    <source>
        <strain evidence="3 4">NEAU-S30</strain>
    </source>
</reference>
<comment type="caution">
    <text evidence="3">The sequence shown here is derived from an EMBL/GenBank/DDBJ whole genome shotgun (WGS) entry which is preliminary data.</text>
</comment>
<accession>A0ABS3U7A3</accession>
<dbReference type="InterPro" id="IPR045275">
    <property type="entry name" value="MscS_archaea/bacteria_type"/>
</dbReference>
<evidence type="ECO:0008006" key="5">
    <source>
        <dbReference type="Google" id="ProtNLM"/>
    </source>
</evidence>
<evidence type="ECO:0000256" key="1">
    <source>
        <dbReference type="SAM" id="MobiDB-lite"/>
    </source>
</evidence>
<feature type="region of interest" description="Disordered" evidence="1">
    <location>
        <begin position="217"/>
        <end position="292"/>
    </location>
</feature>
<feature type="transmembrane region" description="Helical" evidence="2">
    <location>
        <begin position="17"/>
        <end position="38"/>
    </location>
</feature>
<keyword evidence="2" id="KW-1133">Transmembrane helix</keyword>
<dbReference type="Proteomes" id="UP000681341">
    <property type="component" value="Unassembled WGS sequence"/>
</dbReference>
<feature type="transmembrane region" description="Helical" evidence="2">
    <location>
        <begin position="145"/>
        <end position="164"/>
    </location>
</feature>
<dbReference type="InterPro" id="IPR008910">
    <property type="entry name" value="MSC_TM_helix"/>
</dbReference>